<dbReference type="OrthoDB" id="8481852at2"/>
<evidence type="ECO:0000256" key="1">
    <source>
        <dbReference type="ARBA" id="ARBA00004117"/>
    </source>
</evidence>
<keyword evidence="3 4" id="KW-0975">Bacterial flagellum</keyword>
<organism evidence="5 6">
    <name type="scientific">Roseibium aggregatum</name>
    <dbReference type="NCBI Taxonomy" id="187304"/>
    <lineage>
        <taxon>Bacteria</taxon>
        <taxon>Pseudomonadati</taxon>
        <taxon>Pseudomonadota</taxon>
        <taxon>Alphaproteobacteria</taxon>
        <taxon>Hyphomicrobiales</taxon>
        <taxon>Stappiaceae</taxon>
        <taxon>Roseibium</taxon>
    </lineage>
</organism>
<evidence type="ECO:0000313" key="6">
    <source>
        <dbReference type="Proteomes" id="UP000048926"/>
    </source>
</evidence>
<name>A0A0M6Y0A4_9HYPH</name>
<comment type="similarity">
    <text evidence="2 4">Belongs to the FliE family.</text>
</comment>
<keyword evidence="5" id="KW-0966">Cell projection</keyword>
<dbReference type="STRING" id="187304.B0E33_22360"/>
<dbReference type="Proteomes" id="UP000048926">
    <property type="component" value="Unassembled WGS sequence"/>
</dbReference>
<dbReference type="KEGG" id="lagg:B0E33_22360"/>
<dbReference type="Pfam" id="PF02049">
    <property type="entry name" value="FliE"/>
    <property type="match status" value="1"/>
</dbReference>
<dbReference type="PANTHER" id="PTHR34653">
    <property type="match status" value="1"/>
</dbReference>
<evidence type="ECO:0000256" key="4">
    <source>
        <dbReference type="HAMAP-Rule" id="MF_00724"/>
    </source>
</evidence>
<dbReference type="GO" id="GO:0071973">
    <property type="term" value="P:bacterial-type flagellum-dependent cell motility"/>
    <property type="evidence" value="ECO:0007669"/>
    <property type="project" value="InterPro"/>
</dbReference>
<dbReference type="GO" id="GO:0009425">
    <property type="term" value="C:bacterial-type flagellum basal body"/>
    <property type="evidence" value="ECO:0007669"/>
    <property type="project" value="UniProtKB-SubCell"/>
</dbReference>
<dbReference type="InterPro" id="IPR001624">
    <property type="entry name" value="FliE"/>
</dbReference>
<reference evidence="6" key="1">
    <citation type="submission" date="2015-07" db="EMBL/GenBank/DDBJ databases">
        <authorList>
            <person name="Rodrigo-Torres Lidia"/>
            <person name="Arahal R.David."/>
        </authorList>
    </citation>
    <scope>NUCLEOTIDE SEQUENCE [LARGE SCALE GENOMIC DNA]</scope>
    <source>
        <strain evidence="6">CECT 4801</strain>
    </source>
</reference>
<keyword evidence="5" id="KW-0969">Cilium</keyword>
<accession>A0A0M6Y0A4</accession>
<dbReference type="PANTHER" id="PTHR34653:SF1">
    <property type="entry name" value="FLAGELLAR HOOK-BASAL BODY COMPLEX PROTEIN FLIE"/>
    <property type="match status" value="1"/>
</dbReference>
<dbReference type="EMBL" id="CXST01000001">
    <property type="protein sequence ID" value="CTQ43134.1"/>
    <property type="molecule type" value="Genomic_DNA"/>
</dbReference>
<dbReference type="GO" id="GO:0003774">
    <property type="term" value="F:cytoskeletal motor activity"/>
    <property type="evidence" value="ECO:0007669"/>
    <property type="project" value="InterPro"/>
</dbReference>
<dbReference type="HAMAP" id="MF_00724">
    <property type="entry name" value="FliE"/>
    <property type="match status" value="1"/>
</dbReference>
<gene>
    <name evidence="4" type="primary">fliE</name>
    <name evidence="5" type="ORF">LAL4801_01570</name>
</gene>
<keyword evidence="5" id="KW-0282">Flagellum</keyword>
<evidence type="ECO:0000256" key="2">
    <source>
        <dbReference type="ARBA" id="ARBA00009272"/>
    </source>
</evidence>
<keyword evidence="6" id="KW-1185">Reference proteome</keyword>
<dbReference type="AlphaFoldDB" id="A0A0M6Y0A4"/>
<dbReference type="RefSeq" id="WP_031269190.1">
    <property type="nucleotide sequence ID" value="NZ_CP045617.1"/>
</dbReference>
<evidence type="ECO:0000313" key="5">
    <source>
        <dbReference type="EMBL" id="CTQ43134.1"/>
    </source>
</evidence>
<sequence length="106" mass="11190">MSTPSIANNAYQMAAKLQQQARAIEDKAGAPEAAGLDFTKLVEEAVGGVVDKGRVADDKAVGLVEGKADVVDVVTAIAETEVALETMVAVRDRVISAYEEIMRMPI</sequence>
<dbReference type="GO" id="GO:0005198">
    <property type="term" value="F:structural molecule activity"/>
    <property type="evidence" value="ECO:0007669"/>
    <property type="project" value="InterPro"/>
</dbReference>
<proteinExistence type="inferred from homology"/>
<comment type="subcellular location">
    <subcellularLocation>
        <location evidence="1 4">Bacterial flagellum basal body</location>
    </subcellularLocation>
</comment>
<protein>
    <recommendedName>
        <fullName evidence="4">Flagellar hook-basal body complex protein FliE</fullName>
    </recommendedName>
</protein>
<evidence type="ECO:0000256" key="3">
    <source>
        <dbReference type="ARBA" id="ARBA00023143"/>
    </source>
</evidence>